<dbReference type="Proteomes" id="UP000728032">
    <property type="component" value="Unassembled WGS sequence"/>
</dbReference>
<feature type="domain" description="J" evidence="2">
    <location>
        <begin position="58"/>
        <end position="135"/>
    </location>
</feature>
<feature type="compositionally biased region" description="Basic and acidic residues" evidence="1">
    <location>
        <begin position="181"/>
        <end position="218"/>
    </location>
</feature>
<dbReference type="PRINTS" id="PR00625">
    <property type="entry name" value="JDOMAIN"/>
</dbReference>
<organism evidence="3">
    <name type="scientific">Oppiella nova</name>
    <dbReference type="NCBI Taxonomy" id="334625"/>
    <lineage>
        <taxon>Eukaryota</taxon>
        <taxon>Metazoa</taxon>
        <taxon>Ecdysozoa</taxon>
        <taxon>Arthropoda</taxon>
        <taxon>Chelicerata</taxon>
        <taxon>Arachnida</taxon>
        <taxon>Acari</taxon>
        <taxon>Acariformes</taxon>
        <taxon>Sarcoptiformes</taxon>
        <taxon>Oribatida</taxon>
        <taxon>Brachypylina</taxon>
        <taxon>Oppioidea</taxon>
        <taxon>Oppiidae</taxon>
        <taxon>Oppiella</taxon>
    </lineage>
</organism>
<sequence>MDSTRKGDQIWALMLMSETDFQTFYSEVKHLEREDSVYTSDKQLSRLLRPGSTYANLNPFEVLLCDPEDTLEAIRKQYKKLSILLHPDKNPDDRDRAQTAFDVINKAYKCLESEQSRAKALEVVEEAKFRVDRMIDEKRKKLKREKRDEAVEEDDPIRYKHSVKVMTMKLFADYERKRRSLDERAQEERKRKREEEIEQEEAKQDDKVWSKNFEESRQNRVNSWQSFSKSSKSKRKDIRPPKHKAETR</sequence>
<dbReference type="Pfam" id="PF00226">
    <property type="entry name" value="DnaJ"/>
    <property type="match status" value="1"/>
</dbReference>
<dbReference type="AlphaFoldDB" id="A0A7R9LEI1"/>
<evidence type="ECO:0000313" key="3">
    <source>
        <dbReference type="EMBL" id="CAD7639956.1"/>
    </source>
</evidence>
<dbReference type="InterPro" id="IPR036869">
    <property type="entry name" value="J_dom_sf"/>
</dbReference>
<dbReference type="Gene3D" id="1.10.287.110">
    <property type="entry name" value="DnaJ domain"/>
    <property type="match status" value="1"/>
</dbReference>
<dbReference type="OrthoDB" id="342454at2759"/>
<dbReference type="EMBL" id="CAJPVJ010000511">
    <property type="protein sequence ID" value="CAG2162716.1"/>
    <property type="molecule type" value="Genomic_DNA"/>
</dbReference>
<reference evidence="3" key="1">
    <citation type="submission" date="2020-11" db="EMBL/GenBank/DDBJ databases">
        <authorList>
            <person name="Tran Van P."/>
        </authorList>
    </citation>
    <scope>NUCLEOTIDE SEQUENCE</scope>
</reference>
<evidence type="ECO:0000313" key="4">
    <source>
        <dbReference type="Proteomes" id="UP000728032"/>
    </source>
</evidence>
<protein>
    <recommendedName>
        <fullName evidence="2">J domain-containing protein</fullName>
    </recommendedName>
</protein>
<name>A0A7R9LEI1_9ACAR</name>
<proteinExistence type="predicted"/>
<dbReference type="SMART" id="SM00271">
    <property type="entry name" value="DnaJ"/>
    <property type="match status" value="1"/>
</dbReference>
<feature type="region of interest" description="Disordered" evidence="1">
    <location>
        <begin position="181"/>
        <end position="248"/>
    </location>
</feature>
<dbReference type="PANTHER" id="PTHR15606">
    <property type="entry name" value="DNAJ HOMOLOG SUBFAMILY C MEMBER 8/LIPOPOLYSACCHARIDE SPECIFIC RESPONSE-7-RELATED"/>
    <property type="match status" value="1"/>
</dbReference>
<accession>A0A7R9LEI1</accession>
<dbReference type="GO" id="GO:0005634">
    <property type="term" value="C:nucleus"/>
    <property type="evidence" value="ECO:0007669"/>
    <property type="project" value="TreeGrafter"/>
</dbReference>
<dbReference type="PROSITE" id="PS50076">
    <property type="entry name" value="DNAJ_2"/>
    <property type="match status" value="1"/>
</dbReference>
<evidence type="ECO:0000259" key="2">
    <source>
        <dbReference type="PROSITE" id="PS50076"/>
    </source>
</evidence>
<dbReference type="PANTHER" id="PTHR15606:SF4">
    <property type="entry name" value="DNAJ HOMOLOG SUBFAMILY C MEMBER 8"/>
    <property type="match status" value="1"/>
</dbReference>
<evidence type="ECO:0000256" key="1">
    <source>
        <dbReference type="SAM" id="MobiDB-lite"/>
    </source>
</evidence>
<dbReference type="CDD" id="cd06257">
    <property type="entry name" value="DnaJ"/>
    <property type="match status" value="1"/>
</dbReference>
<dbReference type="InterPro" id="IPR042858">
    <property type="entry name" value="DNAJC8"/>
</dbReference>
<dbReference type="EMBL" id="OC915336">
    <property type="protein sequence ID" value="CAD7639956.1"/>
    <property type="molecule type" value="Genomic_DNA"/>
</dbReference>
<dbReference type="SUPFAM" id="SSF46565">
    <property type="entry name" value="Chaperone J-domain"/>
    <property type="match status" value="1"/>
</dbReference>
<gene>
    <name evidence="3" type="ORF">ONB1V03_LOCUS2306</name>
</gene>
<dbReference type="InterPro" id="IPR001623">
    <property type="entry name" value="DnaJ_domain"/>
</dbReference>
<keyword evidence="4" id="KW-1185">Reference proteome</keyword>
<feature type="compositionally biased region" description="Basic and acidic residues" evidence="1">
    <location>
        <begin position="238"/>
        <end position="248"/>
    </location>
</feature>